<dbReference type="PROSITE" id="PS00767">
    <property type="entry name" value="THF_DHG_CYH_2"/>
    <property type="match status" value="1"/>
</dbReference>
<keyword evidence="7 12" id="KW-0521">NADP</keyword>
<keyword evidence="9 12" id="KW-0368">Histidine biosynthesis</keyword>
<accession>A0A385EY93</accession>
<dbReference type="GO" id="GO:0006164">
    <property type="term" value="P:purine nucleotide biosynthetic process"/>
    <property type="evidence" value="ECO:0007669"/>
    <property type="project" value="UniProtKB-KW"/>
</dbReference>
<dbReference type="SUPFAM" id="SSF53223">
    <property type="entry name" value="Aminoacid dehydrogenase-like, N-terminal domain"/>
    <property type="match status" value="1"/>
</dbReference>
<comment type="catalytic activity">
    <reaction evidence="12">
        <text>(6R)-5,10-methylene-5,6,7,8-tetrahydrofolate + NADP(+) = (6R)-5,10-methenyltetrahydrofolate + NADPH</text>
        <dbReference type="Rhea" id="RHEA:22812"/>
        <dbReference type="ChEBI" id="CHEBI:15636"/>
        <dbReference type="ChEBI" id="CHEBI:57455"/>
        <dbReference type="ChEBI" id="CHEBI:57783"/>
        <dbReference type="ChEBI" id="CHEBI:58349"/>
        <dbReference type="EC" id="1.5.1.5"/>
    </reaction>
</comment>
<evidence type="ECO:0000259" key="14">
    <source>
        <dbReference type="Pfam" id="PF02882"/>
    </source>
</evidence>
<dbReference type="UniPathway" id="UPA00193"/>
<dbReference type="InterPro" id="IPR046346">
    <property type="entry name" value="Aminoacid_DH-like_N_sf"/>
</dbReference>
<sequence length="312" mass="33013">MHIKTTSRIKLSKLSCIIGTLNSCLPWRCAVALVLDGRALAKQIEENLLVRVEALKAKTGRTPILATILVGDDGASATYVRMKGNACRRVGMDSLKIELPQETTTEQLLAEIEKLNANPDVHGILLQHPVPAQIDERACFDAISLAKDVDGVTCLGFGRMAMGEAAYGSATPAGIMTILKENNIEIAGKHAVVVGRSAILGKPMAMMLLQANATVTICHSRTQNLPELVKQADIIVGAVGKAELIQKDWIKQGAVVVDAGFHPRDGGGVGDIQLQGIEEVASAYTPVPGGVGPMTITTLIRQTVEAAEKALG</sequence>
<evidence type="ECO:0000256" key="1">
    <source>
        <dbReference type="ARBA" id="ARBA00004777"/>
    </source>
</evidence>
<evidence type="ECO:0000256" key="2">
    <source>
        <dbReference type="ARBA" id="ARBA00011738"/>
    </source>
</evidence>
<dbReference type="HAMAP" id="MF_01576">
    <property type="entry name" value="THF_DHG_CYH"/>
    <property type="match status" value="1"/>
</dbReference>
<keyword evidence="11 12" id="KW-0511">Multifunctional enzyme</keyword>
<keyword evidence="6 12" id="KW-0378">Hydrolase</keyword>
<dbReference type="Gene3D" id="3.40.50.10860">
    <property type="entry name" value="Leucine Dehydrogenase, chain A, domain 1"/>
    <property type="match status" value="1"/>
</dbReference>
<dbReference type="InterPro" id="IPR020631">
    <property type="entry name" value="THF_DH/CycHdrlase_NAD-bd_dom"/>
</dbReference>
<feature type="domain" description="Tetrahydrofolate dehydrogenase/cyclohydrolase NAD(P)-binding" evidence="14">
    <location>
        <begin position="169"/>
        <end position="310"/>
    </location>
</feature>
<dbReference type="GO" id="GO:0000105">
    <property type="term" value="P:L-histidine biosynthetic process"/>
    <property type="evidence" value="ECO:0007669"/>
    <property type="project" value="UniProtKB-KW"/>
</dbReference>
<keyword evidence="3 12" id="KW-0554">One-carbon metabolism</keyword>
<dbReference type="FunFam" id="3.40.50.10860:FF:000005">
    <property type="entry name" value="C-1-tetrahydrofolate synthase, cytoplasmic, putative"/>
    <property type="match status" value="1"/>
</dbReference>
<evidence type="ECO:0000256" key="4">
    <source>
        <dbReference type="ARBA" id="ARBA00022605"/>
    </source>
</evidence>
<dbReference type="GO" id="GO:0004477">
    <property type="term" value="F:methenyltetrahydrofolate cyclohydrolase activity"/>
    <property type="evidence" value="ECO:0007669"/>
    <property type="project" value="UniProtKB-UniRule"/>
</dbReference>
<name>A0A385EY93_ACIBA</name>
<dbReference type="NCBIfam" id="NF010788">
    <property type="entry name" value="PRK14192.1"/>
    <property type="match status" value="1"/>
</dbReference>
<dbReference type="Gene3D" id="3.40.50.720">
    <property type="entry name" value="NAD(P)-binding Rossmann-like Domain"/>
    <property type="match status" value="1"/>
</dbReference>
<evidence type="ECO:0000256" key="8">
    <source>
        <dbReference type="ARBA" id="ARBA00023002"/>
    </source>
</evidence>
<dbReference type="FunFam" id="3.40.50.720:FF:000094">
    <property type="entry name" value="Bifunctional protein FolD"/>
    <property type="match status" value="1"/>
</dbReference>
<dbReference type="EC" id="1.5.1.5" evidence="12"/>
<comment type="subunit">
    <text evidence="2 12">Homodimer.</text>
</comment>
<evidence type="ECO:0000256" key="10">
    <source>
        <dbReference type="ARBA" id="ARBA00023167"/>
    </source>
</evidence>
<proteinExistence type="inferred from homology"/>
<evidence type="ECO:0000256" key="7">
    <source>
        <dbReference type="ARBA" id="ARBA00022857"/>
    </source>
</evidence>
<dbReference type="SUPFAM" id="SSF51735">
    <property type="entry name" value="NAD(P)-binding Rossmann-fold domains"/>
    <property type="match status" value="1"/>
</dbReference>
<organism evidence="15">
    <name type="scientific">Acinetobacter baumannii WM99c</name>
    <dbReference type="NCBI Taxonomy" id="945555"/>
    <lineage>
        <taxon>Bacteria</taxon>
        <taxon>Pseudomonadati</taxon>
        <taxon>Pseudomonadota</taxon>
        <taxon>Gammaproteobacteria</taxon>
        <taxon>Moraxellales</taxon>
        <taxon>Moraxellaceae</taxon>
        <taxon>Acinetobacter</taxon>
        <taxon>Acinetobacter calcoaceticus/baumannii complex</taxon>
    </lineage>
</organism>
<comment type="caution">
    <text evidence="12">Lacks conserved residue(s) required for the propagation of feature annotation.</text>
</comment>
<dbReference type="InterPro" id="IPR000672">
    <property type="entry name" value="THF_DH/CycHdrlase"/>
</dbReference>
<feature type="binding site" evidence="12">
    <location>
        <begin position="195"/>
        <end position="197"/>
    </location>
    <ligand>
        <name>NADP(+)</name>
        <dbReference type="ChEBI" id="CHEBI:58349"/>
    </ligand>
</feature>
<comment type="function">
    <text evidence="12">Catalyzes the oxidation of 5,10-methylenetetrahydrofolate to 5,10-methenyltetrahydrofolate and then the hydrolysis of 5,10-methenyltetrahydrofolate to 10-formyltetrahydrofolate.</text>
</comment>
<dbReference type="PANTHER" id="PTHR48099">
    <property type="entry name" value="C-1-TETRAHYDROFOLATE SYNTHASE, CYTOPLASMIC-RELATED"/>
    <property type="match status" value="1"/>
</dbReference>
<dbReference type="AlphaFoldDB" id="A0A385EY93"/>
<comment type="pathway">
    <text evidence="1 12">One-carbon metabolism; tetrahydrofolate interconversion.</text>
</comment>
<evidence type="ECO:0000313" key="15">
    <source>
        <dbReference type="EMBL" id="AXQ91482.1"/>
    </source>
</evidence>
<evidence type="ECO:0000256" key="3">
    <source>
        <dbReference type="ARBA" id="ARBA00022563"/>
    </source>
</evidence>
<reference evidence="15" key="1">
    <citation type="submission" date="2018-08" db="EMBL/GenBank/DDBJ databases">
        <title>Complete genome sequence of Acinetobacter baumannii strain WM99c.</title>
        <authorList>
            <person name="Nigro S.J."/>
            <person name="Wick R.R."/>
            <person name="Holt K.E."/>
            <person name="Hall R.M."/>
        </authorList>
    </citation>
    <scope>NUCLEOTIDE SEQUENCE</scope>
    <source>
        <strain evidence="15">WM99c</strain>
    </source>
</reference>
<keyword evidence="4 12" id="KW-0028">Amino-acid biosynthesis</keyword>
<dbReference type="EC" id="3.5.4.9" evidence="12"/>
<comment type="similarity">
    <text evidence="12">Belongs to the tetrahydrofolate dehydrogenase/cyclohydrolase family.</text>
</comment>
<dbReference type="CDD" id="cd01080">
    <property type="entry name" value="NAD_bind_m-THF_DH_Cyclohyd"/>
    <property type="match status" value="1"/>
</dbReference>
<dbReference type="InterPro" id="IPR020867">
    <property type="entry name" value="THF_DH/CycHdrlase_CS"/>
</dbReference>
<comment type="catalytic activity">
    <reaction evidence="12">
        <text>(6R)-5,10-methenyltetrahydrofolate + H2O = (6R)-10-formyltetrahydrofolate + H(+)</text>
        <dbReference type="Rhea" id="RHEA:23700"/>
        <dbReference type="ChEBI" id="CHEBI:15377"/>
        <dbReference type="ChEBI" id="CHEBI:15378"/>
        <dbReference type="ChEBI" id="CHEBI:57455"/>
        <dbReference type="ChEBI" id="CHEBI:195366"/>
        <dbReference type="EC" id="3.5.4.9"/>
    </reaction>
</comment>
<dbReference type="PANTHER" id="PTHR48099:SF5">
    <property type="entry name" value="C-1-TETRAHYDROFOLATE SYNTHASE, CYTOPLASMIC"/>
    <property type="match status" value="1"/>
</dbReference>
<dbReference type="GO" id="GO:0035999">
    <property type="term" value="P:tetrahydrofolate interconversion"/>
    <property type="evidence" value="ECO:0007669"/>
    <property type="project" value="UniProtKB-UniRule"/>
</dbReference>
<protein>
    <recommendedName>
        <fullName evidence="12">Bifunctional protein FolD</fullName>
    </recommendedName>
    <domain>
        <recommendedName>
            <fullName evidence="12">Methylenetetrahydrofolate dehydrogenase</fullName>
            <ecNumber evidence="12">1.5.1.5</ecNumber>
        </recommendedName>
    </domain>
    <domain>
        <recommendedName>
            <fullName evidence="12">Methenyltetrahydrofolate cyclohydrolase</fullName>
            <ecNumber evidence="12">3.5.4.9</ecNumber>
        </recommendedName>
    </domain>
</protein>
<evidence type="ECO:0000256" key="9">
    <source>
        <dbReference type="ARBA" id="ARBA00023102"/>
    </source>
</evidence>
<gene>
    <name evidence="12 15" type="primary">folD</name>
    <name evidence="15" type="ORF">BSF95_03124</name>
</gene>
<evidence type="ECO:0000256" key="5">
    <source>
        <dbReference type="ARBA" id="ARBA00022755"/>
    </source>
</evidence>
<evidence type="ECO:0000256" key="11">
    <source>
        <dbReference type="ARBA" id="ARBA00023268"/>
    </source>
</evidence>
<keyword evidence="10 12" id="KW-0486">Methionine biosynthesis</keyword>
<dbReference type="InterPro" id="IPR036291">
    <property type="entry name" value="NAD(P)-bd_dom_sf"/>
</dbReference>
<dbReference type="GO" id="GO:0009086">
    <property type="term" value="P:methionine biosynthetic process"/>
    <property type="evidence" value="ECO:0007669"/>
    <property type="project" value="UniProtKB-KW"/>
</dbReference>
<evidence type="ECO:0000259" key="13">
    <source>
        <dbReference type="Pfam" id="PF00763"/>
    </source>
</evidence>
<dbReference type="GO" id="GO:0005829">
    <property type="term" value="C:cytosol"/>
    <property type="evidence" value="ECO:0007669"/>
    <property type="project" value="TreeGrafter"/>
</dbReference>
<dbReference type="Pfam" id="PF00763">
    <property type="entry name" value="THF_DHG_CYH"/>
    <property type="match status" value="1"/>
</dbReference>
<keyword evidence="8 12" id="KW-0560">Oxidoreductase</keyword>
<dbReference type="Pfam" id="PF02882">
    <property type="entry name" value="THF_DHG_CYH_C"/>
    <property type="match status" value="1"/>
</dbReference>
<dbReference type="EMBL" id="CP031743">
    <property type="protein sequence ID" value="AXQ91482.1"/>
    <property type="molecule type" value="Genomic_DNA"/>
</dbReference>
<evidence type="ECO:0000256" key="12">
    <source>
        <dbReference type="HAMAP-Rule" id="MF_01576"/>
    </source>
</evidence>
<evidence type="ECO:0000256" key="6">
    <source>
        <dbReference type="ARBA" id="ARBA00022801"/>
    </source>
</evidence>
<feature type="domain" description="Tetrahydrofolate dehydrogenase/cyclohydrolase catalytic" evidence="13">
    <location>
        <begin position="35"/>
        <end position="150"/>
    </location>
</feature>
<dbReference type="PRINTS" id="PR00085">
    <property type="entry name" value="THFDHDRGNASE"/>
</dbReference>
<keyword evidence="5 12" id="KW-0658">Purine biosynthesis</keyword>
<dbReference type="InterPro" id="IPR020630">
    <property type="entry name" value="THF_DH/CycHdrlase_cat_dom"/>
</dbReference>
<dbReference type="GO" id="GO:0004488">
    <property type="term" value="F:methylenetetrahydrofolate dehydrogenase (NADP+) activity"/>
    <property type="evidence" value="ECO:0007669"/>
    <property type="project" value="UniProtKB-UniRule"/>
</dbReference>